<reference evidence="2 3" key="1">
    <citation type="submission" date="2020-02" db="EMBL/GenBank/DDBJ databases">
        <authorList>
            <person name="Ferguson B K."/>
        </authorList>
    </citation>
    <scope>NUCLEOTIDE SEQUENCE [LARGE SCALE GENOMIC DNA]</scope>
</reference>
<proteinExistence type="predicted"/>
<evidence type="ECO:0000313" key="2">
    <source>
        <dbReference type="EMBL" id="CAB0009564.1"/>
    </source>
</evidence>
<evidence type="ECO:0000313" key="3">
    <source>
        <dbReference type="Proteomes" id="UP000479000"/>
    </source>
</evidence>
<dbReference type="AlphaFoldDB" id="A0A6H5H2A6"/>
<name>A0A6H5H2A6_9HEMI</name>
<feature type="region of interest" description="Disordered" evidence="1">
    <location>
        <begin position="151"/>
        <end position="170"/>
    </location>
</feature>
<accession>A0A6H5H2A6</accession>
<dbReference type="Proteomes" id="UP000479000">
    <property type="component" value="Unassembled WGS sequence"/>
</dbReference>
<dbReference type="EMBL" id="CADCXU010021832">
    <property type="protein sequence ID" value="CAB0009564.1"/>
    <property type="molecule type" value="Genomic_DNA"/>
</dbReference>
<gene>
    <name evidence="2" type="ORF">NTEN_LOCUS14698</name>
</gene>
<protein>
    <submittedName>
        <fullName evidence="2">Uncharacterized protein</fullName>
    </submittedName>
</protein>
<sequence length="170" mass="19235">MLALYLVHLEHRHSTRQRLKFIRAIRLTGKGRYSPRGIQHRIRRQLRSRRGEHIQVREGSRGWGRLIGGGGSCLMLRTSPVFNQHSYQSVREHNDARPFIVTARSEGPRTDIFILSASSLSSKLQPRPDLKGTATGCGVNENGLKIDGTVHFPPDQLRHSRPMSGTCDQH</sequence>
<keyword evidence="3" id="KW-1185">Reference proteome</keyword>
<organism evidence="2 3">
    <name type="scientific">Nesidiocoris tenuis</name>
    <dbReference type="NCBI Taxonomy" id="355587"/>
    <lineage>
        <taxon>Eukaryota</taxon>
        <taxon>Metazoa</taxon>
        <taxon>Ecdysozoa</taxon>
        <taxon>Arthropoda</taxon>
        <taxon>Hexapoda</taxon>
        <taxon>Insecta</taxon>
        <taxon>Pterygota</taxon>
        <taxon>Neoptera</taxon>
        <taxon>Paraneoptera</taxon>
        <taxon>Hemiptera</taxon>
        <taxon>Heteroptera</taxon>
        <taxon>Panheteroptera</taxon>
        <taxon>Cimicomorpha</taxon>
        <taxon>Miridae</taxon>
        <taxon>Dicyphina</taxon>
        <taxon>Nesidiocoris</taxon>
    </lineage>
</organism>
<evidence type="ECO:0000256" key="1">
    <source>
        <dbReference type="SAM" id="MobiDB-lite"/>
    </source>
</evidence>